<evidence type="ECO:0000313" key="1">
    <source>
        <dbReference type="EMBL" id="KAJ2983166.1"/>
    </source>
</evidence>
<name>A0ACC1NX64_9HYPO</name>
<sequence>MMEATQIKNVIVIGAGGSLNPLIISSLQSAGFRVSVLVRAASSVTPPAGAIVHRTDFSHDSLLEAFRGQDAVVNTITMPDLADQLRIIDAAIEAGVARYLPGEFGIDTSKAATVEIVPFLKVKPDVVKYLRSKEGEISWTALITGPFFDWGLRNGFFSFHLPSRSANLHQPGYHSRRLSWSILSTVADAVARLLLKSDSDVVNRYVHVRSFTASQDEILKSLRRATEAVDEKRGSEPQSWLVANVSLEDKVVEAQESLLAGDTSKLGYMLSKAIYTAGGDFDQEGLVMNDVLGISSEELDSAVMRVVEEQSI</sequence>
<comment type="caution">
    <text evidence="1">The sequence shown here is derived from an EMBL/GenBank/DDBJ whole genome shotgun (WGS) entry which is preliminary data.</text>
</comment>
<protein>
    <submittedName>
        <fullName evidence="1">Uncharacterized protein</fullName>
    </submittedName>
</protein>
<proteinExistence type="predicted"/>
<gene>
    <name evidence="1" type="ORF">NQ176_g902</name>
</gene>
<dbReference type="EMBL" id="JANJQO010000041">
    <property type="protein sequence ID" value="KAJ2983166.1"/>
    <property type="molecule type" value="Genomic_DNA"/>
</dbReference>
<dbReference type="Proteomes" id="UP001143910">
    <property type="component" value="Unassembled WGS sequence"/>
</dbReference>
<keyword evidence="2" id="KW-1185">Reference proteome</keyword>
<organism evidence="1 2">
    <name type="scientific">Zarea fungicola</name>
    <dbReference type="NCBI Taxonomy" id="93591"/>
    <lineage>
        <taxon>Eukaryota</taxon>
        <taxon>Fungi</taxon>
        <taxon>Dikarya</taxon>
        <taxon>Ascomycota</taxon>
        <taxon>Pezizomycotina</taxon>
        <taxon>Sordariomycetes</taxon>
        <taxon>Hypocreomycetidae</taxon>
        <taxon>Hypocreales</taxon>
        <taxon>Cordycipitaceae</taxon>
        <taxon>Zarea</taxon>
    </lineage>
</organism>
<reference evidence="1" key="1">
    <citation type="submission" date="2022-08" db="EMBL/GenBank/DDBJ databases">
        <title>Genome Sequence of Lecanicillium fungicola.</title>
        <authorList>
            <person name="Buettner E."/>
        </authorList>
    </citation>
    <scope>NUCLEOTIDE SEQUENCE</scope>
    <source>
        <strain evidence="1">Babe33</strain>
    </source>
</reference>
<accession>A0ACC1NX64</accession>
<evidence type="ECO:0000313" key="2">
    <source>
        <dbReference type="Proteomes" id="UP001143910"/>
    </source>
</evidence>